<proteinExistence type="predicted"/>
<dbReference type="EMBL" id="BDGX01000033">
    <property type="protein sequence ID" value="GAV52616.1"/>
    <property type="molecule type" value="Genomic_DNA"/>
</dbReference>
<feature type="transmembrane region" description="Helical" evidence="1">
    <location>
        <begin position="261"/>
        <end position="284"/>
    </location>
</feature>
<evidence type="ECO:0000313" key="2">
    <source>
        <dbReference type="EMBL" id="GAV52616.1"/>
    </source>
</evidence>
<reference evidence="2 3" key="1">
    <citation type="submission" date="2016-08" db="EMBL/GenBank/DDBJ databases">
        <title>Draft genome sequence of allopolyploid Zygosaccharomyces rouxii.</title>
        <authorList>
            <person name="Watanabe J."/>
            <person name="Uehara K."/>
            <person name="Mogi Y."/>
            <person name="Tsukioka Y."/>
        </authorList>
    </citation>
    <scope>NUCLEOTIDE SEQUENCE [LARGE SCALE GENOMIC DNA]</scope>
    <source>
        <strain evidence="2 3">NBRC 110957</strain>
    </source>
</reference>
<keyword evidence="1" id="KW-0472">Membrane</keyword>
<keyword evidence="1" id="KW-0812">Transmembrane</keyword>
<gene>
    <name evidence="2" type="ORF">ZYGR_0AG06070</name>
</gene>
<keyword evidence="1" id="KW-1133">Transmembrane helix</keyword>
<feature type="transmembrane region" description="Helical" evidence="1">
    <location>
        <begin position="229"/>
        <end position="249"/>
    </location>
</feature>
<dbReference type="Proteomes" id="UP000187013">
    <property type="component" value="Unassembled WGS sequence"/>
</dbReference>
<dbReference type="AlphaFoldDB" id="A0A1Q3AA47"/>
<evidence type="ECO:0000256" key="1">
    <source>
        <dbReference type="SAM" id="Phobius"/>
    </source>
</evidence>
<organism evidence="2 3">
    <name type="scientific">Zygosaccharomyces rouxii</name>
    <dbReference type="NCBI Taxonomy" id="4956"/>
    <lineage>
        <taxon>Eukaryota</taxon>
        <taxon>Fungi</taxon>
        <taxon>Dikarya</taxon>
        <taxon>Ascomycota</taxon>
        <taxon>Saccharomycotina</taxon>
        <taxon>Saccharomycetes</taxon>
        <taxon>Saccharomycetales</taxon>
        <taxon>Saccharomycetaceae</taxon>
        <taxon>Zygosaccharomyces</taxon>
    </lineage>
</organism>
<sequence>MIVFKRFIVWTILFGITIIQFLLYLPNFSCTVSTGVPLCAAQFNFSIVGTSTITRDFIDSIREFLRLISYLALDMGWVGVTDPKIYNEENLVDTFDPDNVYKVNFFGYCKKNGYHRAYCVQNGDSGMDVLGVLVRDVGIQLAKLSSSPANNTKVLGDSLVLTYHLSLSSLRRFLKGDRQNSNAFSKVLLGAQDTGMDDDRADEFGKGVDIAYVLKVFNKILFFWQVGEFASSFVCLTTVIVFGLGLTFGKKHRLLPVMLKCSTSILILAASFTLLGNTVYFLFLKLLEPSHDYSQTSDWALLQVTIGSGFVICCARYMLQLLFLPITFLTANHYSIRRNSKQGSDDGSVDSIGKDDF</sequence>
<protein>
    <recommendedName>
        <fullName evidence="4">Spore membrane assembly protein 2</fullName>
    </recommendedName>
</protein>
<accession>A0A1Q3AA47</accession>
<name>A0A1Q3AA47_ZYGRO</name>
<evidence type="ECO:0008006" key="4">
    <source>
        <dbReference type="Google" id="ProtNLM"/>
    </source>
</evidence>
<feature type="transmembrane region" description="Helical" evidence="1">
    <location>
        <begin position="7"/>
        <end position="25"/>
    </location>
</feature>
<feature type="transmembrane region" description="Helical" evidence="1">
    <location>
        <begin position="304"/>
        <end position="331"/>
    </location>
</feature>
<comment type="caution">
    <text evidence="2">The sequence shown here is derived from an EMBL/GenBank/DDBJ whole genome shotgun (WGS) entry which is preliminary data.</text>
</comment>
<evidence type="ECO:0000313" key="3">
    <source>
        <dbReference type="Proteomes" id="UP000187013"/>
    </source>
</evidence>
<dbReference type="OrthoDB" id="4073891at2759"/>